<reference evidence="1" key="1">
    <citation type="journal article" date="2014" name="Int. J. Syst. Evol. Microbiol.">
        <title>Complete genome sequence of Corynebacterium casei LMG S-19264T (=DSM 44701T), isolated from a smear-ripened cheese.</title>
        <authorList>
            <consortium name="US DOE Joint Genome Institute (JGI-PGF)"/>
            <person name="Walter F."/>
            <person name="Albersmeier A."/>
            <person name="Kalinowski J."/>
            <person name="Ruckert C."/>
        </authorList>
    </citation>
    <scope>NUCLEOTIDE SEQUENCE</scope>
    <source>
        <strain evidence="1">KCTC 22169</strain>
    </source>
</reference>
<dbReference type="GO" id="GO:0004623">
    <property type="term" value="F:phospholipase A2 activity"/>
    <property type="evidence" value="ECO:0007669"/>
    <property type="project" value="InterPro"/>
</dbReference>
<dbReference type="GO" id="GO:0006644">
    <property type="term" value="P:phospholipid metabolic process"/>
    <property type="evidence" value="ECO:0007669"/>
    <property type="project" value="InterPro"/>
</dbReference>
<comment type="caution">
    <text evidence="1">The sequence shown here is derived from an EMBL/GenBank/DDBJ whole genome shotgun (WGS) entry which is preliminary data.</text>
</comment>
<evidence type="ECO:0000313" key="2">
    <source>
        <dbReference type="Proteomes" id="UP000626148"/>
    </source>
</evidence>
<sequence>MKLGFWSAVWVTLLIGSVEADTLKPFTTDGCSAFPDGTPRQQSLWLDCCIQHDLAYWMGGTYDERLSADRELRACVADIGEPEIAELMLAGVRVGGSPYFPTFYRWGYGWSYLRGYEPLTDSELDQVRQRLRDMRRVIDRLEEHLAR</sequence>
<evidence type="ECO:0000313" key="1">
    <source>
        <dbReference type="EMBL" id="GGX74235.1"/>
    </source>
</evidence>
<dbReference type="InterPro" id="IPR036444">
    <property type="entry name" value="PLipase_A2_dom_sf"/>
</dbReference>
<dbReference type="AlphaFoldDB" id="A0A918NJ55"/>
<dbReference type="EMBL" id="BMXR01000018">
    <property type="protein sequence ID" value="GGX74235.1"/>
    <property type="molecule type" value="Genomic_DNA"/>
</dbReference>
<gene>
    <name evidence="1" type="ORF">GCM10007392_47010</name>
</gene>
<dbReference type="GO" id="GO:0050482">
    <property type="term" value="P:arachidonate secretion"/>
    <property type="evidence" value="ECO:0007669"/>
    <property type="project" value="InterPro"/>
</dbReference>
<name>A0A918NJ55_9GAMM</name>
<dbReference type="RefSeq" id="WP_189613441.1">
    <property type="nucleotide sequence ID" value="NZ_BMXR01000018.1"/>
</dbReference>
<keyword evidence="2" id="KW-1185">Reference proteome</keyword>
<reference evidence="1" key="2">
    <citation type="submission" date="2020-09" db="EMBL/GenBank/DDBJ databases">
        <authorList>
            <person name="Sun Q."/>
            <person name="Kim S."/>
        </authorList>
    </citation>
    <scope>NUCLEOTIDE SEQUENCE</scope>
    <source>
        <strain evidence="1">KCTC 22169</strain>
    </source>
</reference>
<dbReference type="SUPFAM" id="SSF48619">
    <property type="entry name" value="Phospholipase A2, PLA2"/>
    <property type="match status" value="1"/>
</dbReference>
<protein>
    <submittedName>
        <fullName evidence="1">Uncharacterized protein</fullName>
    </submittedName>
</protein>
<dbReference type="Proteomes" id="UP000626148">
    <property type="component" value="Unassembled WGS sequence"/>
</dbReference>
<accession>A0A918NJ55</accession>
<proteinExistence type="predicted"/>
<organism evidence="1 2">
    <name type="scientific">Saccharospirillum salsuginis</name>
    <dbReference type="NCBI Taxonomy" id="418750"/>
    <lineage>
        <taxon>Bacteria</taxon>
        <taxon>Pseudomonadati</taxon>
        <taxon>Pseudomonadota</taxon>
        <taxon>Gammaproteobacteria</taxon>
        <taxon>Oceanospirillales</taxon>
        <taxon>Saccharospirillaceae</taxon>
        <taxon>Saccharospirillum</taxon>
    </lineage>
</organism>